<keyword evidence="1" id="KW-0812">Transmembrane</keyword>
<dbReference type="EMBL" id="JAUSTO010000006">
    <property type="protein sequence ID" value="MDQ0152464.1"/>
    <property type="molecule type" value="Genomic_DNA"/>
</dbReference>
<sequence length="102" mass="11602">MLANMSKIWAKYSFVYLQGLGGTVMLSVIVVLLGTLIAFLKLSHFRPRQASLTHWILPIPGIRRASMRCRRTAHSLCLCKFRRQCAKCGARLRKDQIRSAGR</sequence>
<keyword evidence="1" id="KW-0472">Membrane</keyword>
<protein>
    <submittedName>
        <fullName evidence="2">Uncharacterized protein</fullName>
    </submittedName>
</protein>
<evidence type="ECO:0000256" key="1">
    <source>
        <dbReference type="SAM" id="Phobius"/>
    </source>
</evidence>
<organism evidence="2 3">
    <name type="scientific">Moryella indoligenes</name>
    <dbReference type="NCBI Taxonomy" id="371674"/>
    <lineage>
        <taxon>Bacteria</taxon>
        <taxon>Bacillati</taxon>
        <taxon>Bacillota</taxon>
        <taxon>Clostridia</taxon>
        <taxon>Lachnospirales</taxon>
        <taxon>Lachnospiraceae</taxon>
        <taxon>Moryella</taxon>
    </lineage>
</organism>
<evidence type="ECO:0000313" key="2">
    <source>
        <dbReference type="EMBL" id="MDQ0152464.1"/>
    </source>
</evidence>
<comment type="caution">
    <text evidence="2">The sequence shown here is derived from an EMBL/GenBank/DDBJ whole genome shotgun (WGS) entry which is preliminary data.</text>
</comment>
<dbReference type="Proteomes" id="UP001241537">
    <property type="component" value="Unassembled WGS sequence"/>
</dbReference>
<keyword evidence="3" id="KW-1185">Reference proteome</keyword>
<keyword evidence="1" id="KW-1133">Transmembrane helix</keyword>
<reference evidence="2" key="1">
    <citation type="submission" date="2023-07" db="EMBL/GenBank/DDBJ databases">
        <title>Genomic Encyclopedia of Type Strains, Phase IV (KMG-IV): sequencing the most valuable type-strain genomes for metagenomic binning, comparative biology and taxonomic classification.</title>
        <authorList>
            <person name="Goeker M."/>
        </authorList>
    </citation>
    <scope>NUCLEOTIDE SEQUENCE</scope>
    <source>
        <strain evidence="2">DSM 19659</strain>
    </source>
</reference>
<proteinExistence type="predicted"/>
<feature type="transmembrane region" description="Helical" evidence="1">
    <location>
        <begin position="20"/>
        <end position="40"/>
    </location>
</feature>
<name>A0AAE3VA26_9FIRM</name>
<dbReference type="AlphaFoldDB" id="A0AAE3VA26"/>
<accession>A0AAE3VA26</accession>
<gene>
    <name evidence="2" type="ORF">J2S20_001156</name>
</gene>
<evidence type="ECO:0000313" key="3">
    <source>
        <dbReference type="Proteomes" id="UP001241537"/>
    </source>
</evidence>